<evidence type="ECO:0000313" key="3">
    <source>
        <dbReference type="Proteomes" id="UP001054837"/>
    </source>
</evidence>
<feature type="region of interest" description="Disordered" evidence="1">
    <location>
        <begin position="1"/>
        <end position="24"/>
    </location>
</feature>
<protein>
    <submittedName>
        <fullName evidence="2">Uncharacterized protein</fullName>
    </submittedName>
</protein>
<dbReference type="Proteomes" id="UP001054837">
    <property type="component" value="Unassembled WGS sequence"/>
</dbReference>
<organism evidence="2 3">
    <name type="scientific">Caerostris darwini</name>
    <dbReference type="NCBI Taxonomy" id="1538125"/>
    <lineage>
        <taxon>Eukaryota</taxon>
        <taxon>Metazoa</taxon>
        <taxon>Ecdysozoa</taxon>
        <taxon>Arthropoda</taxon>
        <taxon>Chelicerata</taxon>
        <taxon>Arachnida</taxon>
        <taxon>Araneae</taxon>
        <taxon>Araneomorphae</taxon>
        <taxon>Entelegynae</taxon>
        <taxon>Araneoidea</taxon>
        <taxon>Araneidae</taxon>
        <taxon>Caerostris</taxon>
    </lineage>
</organism>
<keyword evidence="3" id="KW-1185">Reference proteome</keyword>
<accession>A0AAV4S9X9</accession>
<dbReference type="EMBL" id="BPLQ01007213">
    <property type="protein sequence ID" value="GIY28743.1"/>
    <property type="molecule type" value="Genomic_DNA"/>
</dbReference>
<evidence type="ECO:0000256" key="1">
    <source>
        <dbReference type="SAM" id="MobiDB-lite"/>
    </source>
</evidence>
<comment type="caution">
    <text evidence="2">The sequence shown here is derived from an EMBL/GenBank/DDBJ whole genome shotgun (WGS) entry which is preliminary data.</text>
</comment>
<evidence type="ECO:0000313" key="2">
    <source>
        <dbReference type="EMBL" id="GIY28743.1"/>
    </source>
</evidence>
<gene>
    <name evidence="2" type="ORF">CDAR_375721</name>
</gene>
<proteinExistence type="predicted"/>
<reference evidence="2 3" key="1">
    <citation type="submission" date="2021-06" db="EMBL/GenBank/DDBJ databases">
        <title>Caerostris darwini draft genome.</title>
        <authorList>
            <person name="Kono N."/>
            <person name="Arakawa K."/>
        </authorList>
    </citation>
    <scope>NUCLEOTIDE SEQUENCE [LARGE SCALE GENOMIC DNA]</scope>
</reference>
<sequence length="67" mass="7710">MHKVVRGGVGREQRTESIPSPPFHQPPRRVIYQYGGQALITAESLSSAMRIMLPAWYDMEMTPYILY</sequence>
<dbReference type="AlphaFoldDB" id="A0AAV4S9X9"/>
<name>A0AAV4S9X9_9ARAC</name>